<accession>A0A4E0RI52</accession>
<name>A0A4E0RI52_FASHE</name>
<keyword evidence="3" id="KW-1185">Reference proteome</keyword>
<protein>
    <submittedName>
        <fullName evidence="2">Uncharacterized protein</fullName>
    </submittedName>
</protein>
<evidence type="ECO:0000313" key="3">
    <source>
        <dbReference type="Proteomes" id="UP000230066"/>
    </source>
</evidence>
<dbReference type="Proteomes" id="UP000230066">
    <property type="component" value="Unassembled WGS sequence"/>
</dbReference>
<gene>
    <name evidence="2" type="ORF">D915_001456</name>
</gene>
<feature type="region of interest" description="Disordered" evidence="1">
    <location>
        <begin position="522"/>
        <end position="543"/>
    </location>
</feature>
<comment type="caution">
    <text evidence="2">The sequence shown here is derived from an EMBL/GenBank/DDBJ whole genome shotgun (WGS) entry which is preliminary data.</text>
</comment>
<sequence length="708" mass="79595">MGQRFSKHDNGRKPKHCCAPSRKEIVEIVYDDAEQTEFMGDISDNKLLMILNEAEVSAWQSSVEQSDYAHRATPTHFVRSRKQKLIGRTVQYDHPKCRSTCVSSVQSNTTERNAEENGFKQITDGKSVFVSQKSSDNRESPANLTASENTYVLSPHIDQITLELPDQTKKVTNEKSEIVELVHSSTSSITYTTFRNQLCEQSSQTANTGTCPSNSQMTKFETEISESYGSQDKRRRLIRNTPNHCKTATSPLSVSVDTTLVDTASIPGRIEDVPRAQNLPISVTPLDNDVEKYSELGKHRLVIKEESNIVHDPGRSSIIDKEILSRAATDTRSGSLPTISHSSQPDFRQLGSSTYRPWTLSGDEQPKVHPNIHLVDLNPTKPCKDWRTDPRFADSFEHELMSTLSGPTGTMTVTAYSPDGYKSRFKALTLITMKPEEKPSSATPASFASTIKSVGDIRGNGINLDESIYPGSDELMLVPDCLELMKHSCFIKAKRRFGLQVGDTNFIGGNRTRNRVLKLKRQRPKCNTPGPPTPSGRRSCRSIGSPIPPQPVHIYAYRFWVSCEPWIEKLFKNPLDRRIESIGRVSDCHIRLTRRRRRNTKGFRQQMVSIVAPSAAALEKCCKMFDDKFPCFYATAGLILSHDQLIRLSKMSSRTDKIKSRKHRCSSVNSIPTNQKKVMQYVTSEFSGNVNKYAKLKSHSPMTTCVFE</sequence>
<reference evidence="2" key="1">
    <citation type="submission" date="2019-03" db="EMBL/GenBank/DDBJ databases">
        <title>Improved annotation for the trematode Fasciola hepatica.</title>
        <authorList>
            <person name="Choi Y.-J."/>
            <person name="Martin J."/>
            <person name="Mitreva M."/>
        </authorList>
    </citation>
    <scope>NUCLEOTIDE SEQUENCE [LARGE SCALE GENOMIC DNA]</scope>
</reference>
<dbReference type="EMBL" id="JXXN02000381">
    <property type="protein sequence ID" value="THD27576.1"/>
    <property type="molecule type" value="Genomic_DNA"/>
</dbReference>
<evidence type="ECO:0000313" key="2">
    <source>
        <dbReference type="EMBL" id="THD27576.1"/>
    </source>
</evidence>
<proteinExistence type="predicted"/>
<dbReference type="AlphaFoldDB" id="A0A4E0RI52"/>
<evidence type="ECO:0000256" key="1">
    <source>
        <dbReference type="SAM" id="MobiDB-lite"/>
    </source>
</evidence>
<organism evidence="2 3">
    <name type="scientific">Fasciola hepatica</name>
    <name type="common">Liver fluke</name>
    <dbReference type="NCBI Taxonomy" id="6192"/>
    <lineage>
        <taxon>Eukaryota</taxon>
        <taxon>Metazoa</taxon>
        <taxon>Spiralia</taxon>
        <taxon>Lophotrochozoa</taxon>
        <taxon>Platyhelminthes</taxon>
        <taxon>Trematoda</taxon>
        <taxon>Digenea</taxon>
        <taxon>Plagiorchiida</taxon>
        <taxon>Echinostomata</taxon>
        <taxon>Echinostomatoidea</taxon>
        <taxon>Fasciolidae</taxon>
        <taxon>Fasciola</taxon>
    </lineage>
</organism>